<dbReference type="Proteomes" id="UP000243006">
    <property type="component" value="Unassembled WGS sequence"/>
</dbReference>
<protein>
    <submittedName>
        <fullName evidence="1">Uncharacterized protein</fullName>
    </submittedName>
</protein>
<sequence length="118" mass="13403">MKIFYVVVEGNNSSTSSQHMHNFVHFIQHPPGEVEAIASVELSISKQMEVVIDRRAEDTLATSTNGTEASGRVKCFEIPKCLLSKQSFGKRFRHSSISFQQFYQMSIKNPINKHQCQI</sequence>
<accession>A0A1Y3EQ34</accession>
<dbReference type="EMBL" id="LVZM01008746">
    <property type="protein sequence ID" value="OUC45659.1"/>
    <property type="molecule type" value="Genomic_DNA"/>
</dbReference>
<evidence type="ECO:0000313" key="1">
    <source>
        <dbReference type="EMBL" id="OUC45659.1"/>
    </source>
</evidence>
<proteinExistence type="predicted"/>
<comment type="caution">
    <text evidence="1">The sequence shown here is derived from an EMBL/GenBank/DDBJ whole genome shotgun (WGS) entry which is preliminary data.</text>
</comment>
<name>A0A1Y3EQ34_9BILA</name>
<organism evidence="1 2">
    <name type="scientific">Trichinella nativa</name>
    <dbReference type="NCBI Taxonomy" id="6335"/>
    <lineage>
        <taxon>Eukaryota</taxon>
        <taxon>Metazoa</taxon>
        <taxon>Ecdysozoa</taxon>
        <taxon>Nematoda</taxon>
        <taxon>Enoplea</taxon>
        <taxon>Dorylaimia</taxon>
        <taxon>Trichinellida</taxon>
        <taxon>Trichinellidae</taxon>
        <taxon>Trichinella</taxon>
    </lineage>
</organism>
<evidence type="ECO:0000313" key="2">
    <source>
        <dbReference type="Proteomes" id="UP000243006"/>
    </source>
</evidence>
<gene>
    <name evidence="1" type="ORF">D917_08294</name>
</gene>
<dbReference type="AlphaFoldDB" id="A0A1Y3EQ34"/>
<reference evidence="1 2" key="1">
    <citation type="submission" date="2015-04" db="EMBL/GenBank/DDBJ databases">
        <title>Draft genome of the roundworm Trichinella nativa.</title>
        <authorList>
            <person name="Mitreva M."/>
        </authorList>
    </citation>
    <scope>NUCLEOTIDE SEQUENCE [LARGE SCALE GENOMIC DNA]</scope>
    <source>
        <strain evidence="1 2">ISS45</strain>
    </source>
</reference>